<evidence type="ECO:0000313" key="7">
    <source>
        <dbReference type="Proteomes" id="UP000198356"/>
    </source>
</evidence>
<feature type="DNA-binding region" description="H-T-H motif" evidence="4">
    <location>
        <begin position="43"/>
        <end position="62"/>
    </location>
</feature>
<dbReference type="FunFam" id="1.10.10.60:FF:000141">
    <property type="entry name" value="TetR family transcriptional regulator"/>
    <property type="match status" value="1"/>
</dbReference>
<dbReference type="AlphaFoldDB" id="A0A239IKI6"/>
<dbReference type="InterPro" id="IPR050109">
    <property type="entry name" value="HTH-type_TetR-like_transc_reg"/>
</dbReference>
<dbReference type="Gene3D" id="1.10.10.60">
    <property type="entry name" value="Homeodomain-like"/>
    <property type="match status" value="1"/>
</dbReference>
<sequence>MSSAPPILEIKDRKQQLVADLRRSEILAAATQVFGDNGFEATRMEEIARAAQLAKGTLYLYFQSKDEIYQATVQQAIVELAALTEEHIGKESHFAGRFAAFIRVRIAFWQEKQSLYRVILSLSRDNHHRQRSMAWQLGAVRQLQAIFETAAAAGEIPPQDFLAAAWTTMDAIRGVNERRVFADQDARSTEDDTLFLTQFLLTALGAAGR</sequence>
<evidence type="ECO:0000313" key="6">
    <source>
        <dbReference type="EMBL" id="SNS94051.1"/>
    </source>
</evidence>
<dbReference type="PROSITE" id="PS50977">
    <property type="entry name" value="HTH_TETR_2"/>
    <property type="match status" value="1"/>
</dbReference>
<dbReference type="RefSeq" id="WP_089408278.1">
    <property type="nucleotide sequence ID" value="NZ_FZOU01000003.1"/>
</dbReference>
<dbReference type="SUPFAM" id="SSF46689">
    <property type="entry name" value="Homeodomain-like"/>
    <property type="match status" value="1"/>
</dbReference>
<keyword evidence="2 4" id="KW-0238">DNA-binding</keyword>
<evidence type="ECO:0000256" key="4">
    <source>
        <dbReference type="PROSITE-ProRule" id="PRU00335"/>
    </source>
</evidence>
<keyword evidence="1" id="KW-0805">Transcription regulation</keyword>
<dbReference type="InterPro" id="IPR036271">
    <property type="entry name" value="Tet_transcr_reg_TetR-rel_C_sf"/>
</dbReference>
<dbReference type="SUPFAM" id="SSF48498">
    <property type="entry name" value="Tetracyclin repressor-like, C-terminal domain"/>
    <property type="match status" value="1"/>
</dbReference>
<organism evidence="6 7">
    <name type="scientific">Granulicella rosea</name>
    <dbReference type="NCBI Taxonomy" id="474952"/>
    <lineage>
        <taxon>Bacteria</taxon>
        <taxon>Pseudomonadati</taxon>
        <taxon>Acidobacteriota</taxon>
        <taxon>Terriglobia</taxon>
        <taxon>Terriglobales</taxon>
        <taxon>Acidobacteriaceae</taxon>
        <taxon>Granulicella</taxon>
    </lineage>
</organism>
<gene>
    <name evidence="6" type="ORF">SAMN05421770_103156</name>
</gene>
<dbReference type="GO" id="GO:0003700">
    <property type="term" value="F:DNA-binding transcription factor activity"/>
    <property type="evidence" value="ECO:0007669"/>
    <property type="project" value="TreeGrafter"/>
</dbReference>
<evidence type="ECO:0000256" key="3">
    <source>
        <dbReference type="ARBA" id="ARBA00023163"/>
    </source>
</evidence>
<reference evidence="6 7" key="1">
    <citation type="submission" date="2017-06" db="EMBL/GenBank/DDBJ databases">
        <authorList>
            <person name="Kim H.J."/>
            <person name="Triplett B.A."/>
        </authorList>
    </citation>
    <scope>NUCLEOTIDE SEQUENCE [LARGE SCALE GENOMIC DNA]</scope>
    <source>
        <strain evidence="6 7">DSM 18704</strain>
    </source>
</reference>
<dbReference type="InterPro" id="IPR001647">
    <property type="entry name" value="HTH_TetR"/>
</dbReference>
<dbReference type="GO" id="GO:0000976">
    <property type="term" value="F:transcription cis-regulatory region binding"/>
    <property type="evidence" value="ECO:0007669"/>
    <property type="project" value="TreeGrafter"/>
</dbReference>
<dbReference type="Pfam" id="PF00440">
    <property type="entry name" value="TetR_N"/>
    <property type="match status" value="1"/>
</dbReference>
<protein>
    <submittedName>
        <fullName evidence="6">Transcriptional regulator, TetR family</fullName>
    </submittedName>
</protein>
<dbReference type="PANTHER" id="PTHR30055">
    <property type="entry name" value="HTH-TYPE TRANSCRIPTIONAL REGULATOR RUTR"/>
    <property type="match status" value="1"/>
</dbReference>
<dbReference type="Proteomes" id="UP000198356">
    <property type="component" value="Unassembled WGS sequence"/>
</dbReference>
<dbReference type="PANTHER" id="PTHR30055:SF234">
    <property type="entry name" value="HTH-TYPE TRANSCRIPTIONAL REGULATOR BETI"/>
    <property type="match status" value="1"/>
</dbReference>
<name>A0A239IKI6_9BACT</name>
<proteinExistence type="predicted"/>
<evidence type="ECO:0000259" key="5">
    <source>
        <dbReference type="PROSITE" id="PS50977"/>
    </source>
</evidence>
<dbReference type="InterPro" id="IPR009057">
    <property type="entry name" value="Homeodomain-like_sf"/>
</dbReference>
<evidence type="ECO:0000256" key="2">
    <source>
        <dbReference type="ARBA" id="ARBA00023125"/>
    </source>
</evidence>
<dbReference type="Gene3D" id="1.10.357.10">
    <property type="entry name" value="Tetracycline Repressor, domain 2"/>
    <property type="match status" value="1"/>
</dbReference>
<keyword evidence="3" id="KW-0804">Transcription</keyword>
<accession>A0A239IKI6</accession>
<feature type="domain" description="HTH tetR-type" evidence="5">
    <location>
        <begin position="20"/>
        <end position="80"/>
    </location>
</feature>
<evidence type="ECO:0000256" key="1">
    <source>
        <dbReference type="ARBA" id="ARBA00023015"/>
    </source>
</evidence>
<dbReference type="PRINTS" id="PR00455">
    <property type="entry name" value="HTHTETR"/>
</dbReference>
<keyword evidence="7" id="KW-1185">Reference proteome</keyword>
<dbReference type="OrthoDB" id="9809994at2"/>
<dbReference type="EMBL" id="FZOU01000003">
    <property type="protein sequence ID" value="SNS94051.1"/>
    <property type="molecule type" value="Genomic_DNA"/>
</dbReference>